<protein>
    <submittedName>
        <fullName evidence="1">Uncharacterized protein</fullName>
    </submittedName>
</protein>
<accession>A0A0K2UTJ9</accession>
<sequence length="33" mass="3856">MRSWVVLVMFYLLLTNAARFCSIVSFKRSNSSQ</sequence>
<dbReference type="EMBL" id="HACA01024232">
    <property type="protein sequence ID" value="CDW41593.1"/>
    <property type="molecule type" value="Transcribed_RNA"/>
</dbReference>
<dbReference type="AlphaFoldDB" id="A0A0K2UTJ9"/>
<name>A0A0K2UTJ9_LEPSM</name>
<proteinExistence type="predicted"/>
<evidence type="ECO:0000313" key="1">
    <source>
        <dbReference type="EMBL" id="CDW41593.1"/>
    </source>
</evidence>
<organism evidence="1">
    <name type="scientific">Lepeophtheirus salmonis</name>
    <name type="common">Salmon louse</name>
    <name type="synonym">Caligus salmonis</name>
    <dbReference type="NCBI Taxonomy" id="72036"/>
    <lineage>
        <taxon>Eukaryota</taxon>
        <taxon>Metazoa</taxon>
        <taxon>Ecdysozoa</taxon>
        <taxon>Arthropoda</taxon>
        <taxon>Crustacea</taxon>
        <taxon>Multicrustacea</taxon>
        <taxon>Hexanauplia</taxon>
        <taxon>Copepoda</taxon>
        <taxon>Siphonostomatoida</taxon>
        <taxon>Caligidae</taxon>
        <taxon>Lepeophtheirus</taxon>
    </lineage>
</organism>
<reference evidence="1" key="1">
    <citation type="submission" date="2014-05" db="EMBL/GenBank/DDBJ databases">
        <authorList>
            <person name="Chronopoulou M."/>
        </authorList>
    </citation>
    <scope>NUCLEOTIDE SEQUENCE</scope>
    <source>
        <tissue evidence="1">Whole organism</tissue>
    </source>
</reference>